<comment type="caution">
    <text evidence="2">The sequence shown here is derived from an EMBL/GenBank/DDBJ whole genome shotgun (WGS) entry which is preliminary data.</text>
</comment>
<name>A0A0G1XDD8_9BACT</name>
<proteinExistence type="predicted"/>
<feature type="domain" description="Toxin SymE-like" evidence="1">
    <location>
        <begin position="4"/>
        <end position="54"/>
    </location>
</feature>
<organism evidence="2 3">
    <name type="scientific">Candidatus Uhrbacteria bacterium GW2011_GWD2_52_7</name>
    <dbReference type="NCBI Taxonomy" id="1618989"/>
    <lineage>
        <taxon>Bacteria</taxon>
        <taxon>Candidatus Uhriibacteriota</taxon>
    </lineage>
</organism>
<dbReference type="GO" id="GO:0005737">
    <property type="term" value="C:cytoplasm"/>
    <property type="evidence" value="ECO:0007669"/>
    <property type="project" value="InterPro"/>
</dbReference>
<sequence length="64" mass="7374">MSSRVLTVSVLYTSPTSRKPVPAVRVQGKWLEQIGFRIGDKVEIYEDKEAITIRLAKEQQKERL</sequence>
<accession>A0A0G1XDD8</accession>
<evidence type="ECO:0000313" key="3">
    <source>
        <dbReference type="Proteomes" id="UP000034846"/>
    </source>
</evidence>
<dbReference type="GO" id="GO:0003723">
    <property type="term" value="F:RNA binding"/>
    <property type="evidence" value="ECO:0007669"/>
    <property type="project" value="InterPro"/>
</dbReference>
<dbReference type="Proteomes" id="UP000034846">
    <property type="component" value="Unassembled WGS sequence"/>
</dbReference>
<gene>
    <name evidence="2" type="ORF">UY72_C0051G0007</name>
</gene>
<evidence type="ECO:0000259" key="1">
    <source>
        <dbReference type="Pfam" id="PF08845"/>
    </source>
</evidence>
<dbReference type="AlphaFoldDB" id="A0A0G1XDD8"/>
<evidence type="ECO:0000313" key="2">
    <source>
        <dbReference type="EMBL" id="KKW29293.1"/>
    </source>
</evidence>
<dbReference type="GO" id="GO:0016070">
    <property type="term" value="P:RNA metabolic process"/>
    <property type="evidence" value="ECO:0007669"/>
    <property type="project" value="InterPro"/>
</dbReference>
<dbReference type="GO" id="GO:0016788">
    <property type="term" value="F:hydrolase activity, acting on ester bonds"/>
    <property type="evidence" value="ECO:0007669"/>
    <property type="project" value="InterPro"/>
</dbReference>
<protein>
    <recommendedName>
        <fullName evidence="1">Toxin SymE-like domain-containing protein</fullName>
    </recommendedName>
</protein>
<reference evidence="2 3" key="1">
    <citation type="journal article" date="2015" name="Nature">
        <title>rRNA introns, odd ribosomes, and small enigmatic genomes across a large radiation of phyla.</title>
        <authorList>
            <person name="Brown C.T."/>
            <person name="Hug L.A."/>
            <person name="Thomas B.C."/>
            <person name="Sharon I."/>
            <person name="Castelle C.J."/>
            <person name="Singh A."/>
            <person name="Wilkins M.J."/>
            <person name="Williams K.H."/>
            <person name="Banfield J.F."/>
        </authorList>
    </citation>
    <scope>NUCLEOTIDE SEQUENCE [LARGE SCALE GENOMIC DNA]</scope>
</reference>
<dbReference type="Pfam" id="PF08845">
    <property type="entry name" value="SymE_toxin"/>
    <property type="match status" value="1"/>
</dbReference>
<dbReference type="EMBL" id="LCRD01000051">
    <property type="protein sequence ID" value="KKW29293.1"/>
    <property type="molecule type" value="Genomic_DNA"/>
</dbReference>
<dbReference type="InterPro" id="IPR014944">
    <property type="entry name" value="Toxin_SymE-like"/>
</dbReference>